<evidence type="ECO:0000256" key="1">
    <source>
        <dbReference type="ARBA" id="ARBA00023002"/>
    </source>
</evidence>
<proteinExistence type="inferred from homology"/>
<dbReference type="OrthoDB" id="2735536at2759"/>
<evidence type="ECO:0000313" key="4">
    <source>
        <dbReference type="EMBL" id="KAF0689126.1"/>
    </source>
</evidence>
<dbReference type="InterPro" id="IPR050425">
    <property type="entry name" value="NAD(P)_dehydrat-like"/>
</dbReference>
<evidence type="ECO:0000313" key="5">
    <source>
        <dbReference type="EMBL" id="VFT96112.1"/>
    </source>
</evidence>
<dbReference type="SUPFAM" id="SSF51735">
    <property type="entry name" value="NAD(P)-binding Rossmann-fold domains"/>
    <property type="match status" value="1"/>
</dbReference>
<evidence type="ECO:0000259" key="3">
    <source>
        <dbReference type="Pfam" id="PF01370"/>
    </source>
</evidence>
<keyword evidence="6" id="KW-1185">Reference proteome</keyword>
<gene>
    <name evidence="5" type="primary">Aste57867_19398</name>
    <name evidence="4" type="ORF">As57867_019334</name>
    <name evidence="5" type="ORF">ASTE57867_19398</name>
</gene>
<keyword evidence="1" id="KW-0560">Oxidoreductase</keyword>
<accession>A0A485LGP7</accession>
<feature type="domain" description="NAD-dependent epimerase/dehydratase" evidence="3">
    <location>
        <begin position="7"/>
        <end position="249"/>
    </location>
</feature>
<dbReference type="Proteomes" id="UP000332933">
    <property type="component" value="Unassembled WGS sequence"/>
</dbReference>
<evidence type="ECO:0000313" key="6">
    <source>
        <dbReference type="Proteomes" id="UP000332933"/>
    </source>
</evidence>
<reference evidence="5 6" key="1">
    <citation type="submission" date="2019-03" db="EMBL/GenBank/DDBJ databases">
        <authorList>
            <person name="Gaulin E."/>
            <person name="Dumas B."/>
        </authorList>
    </citation>
    <scope>NUCLEOTIDE SEQUENCE [LARGE SCALE GENOMIC DNA]</scope>
    <source>
        <strain evidence="5">CBS 568.67</strain>
    </source>
</reference>
<dbReference type="PANTHER" id="PTHR10366:SF564">
    <property type="entry name" value="STEROL-4-ALPHA-CARBOXYLATE 3-DEHYDROGENASE, DECARBOXYLATING"/>
    <property type="match status" value="1"/>
</dbReference>
<dbReference type="InterPro" id="IPR036291">
    <property type="entry name" value="NAD(P)-bd_dom_sf"/>
</dbReference>
<name>A0A485LGP7_9STRA</name>
<organism evidence="5 6">
    <name type="scientific">Aphanomyces stellatus</name>
    <dbReference type="NCBI Taxonomy" id="120398"/>
    <lineage>
        <taxon>Eukaryota</taxon>
        <taxon>Sar</taxon>
        <taxon>Stramenopiles</taxon>
        <taxon>Oomycota</taxon>
        <taxon>Saprolegniomycetes</taxon>
        <taxon>Saprolegniales</taxon>
        <taxon>Verrucalvaceae</taxon>
        <taxon>Aphanomyces</taxon>
    </lineage>
</organism>
<dbReference type="Gene3D" id="3.40.50.720">
    <property type="entry name" value="NAD(P)-binding Rossmann-like Domain"/>
    <property type="match status" value="1"/>
</dbReference>
<dbReference type="EMBL" id="CAADRA010006541">
    <property type="protein sequence ID" value="VFT96112.1"/>
    <property type="molecule type" value="Genomic_DNA"/>
</dbReference>
<sequence length="329" mass="36109">MPQQQAILVTGGSGFLGSYCVKLLLERGYHVHTTVRNPNNEKKVAHLKALPGATERLTIFQAELLQEGAFDAAIDGCSVVLHTASPFFLQNQTPETLVEPAVQGTLNVLRSVSRAPHVRRVVLTSSTVSIYVHCGTKPESHVFNEDDWSNEDLMRKNNLWYAVSKTVAEREAWSFVEKLAAPHFDLVTMCPTWILGPMLQPELNQSSQKIFDYMTDVTKEIPLAVKTMVDVRDVALAHIVAFENPNASGRYMLVGAGPTEKEICEAIVAVSPTATVPTTVAPGADPVPLLYDCKKAEKELGIRFIPLTDMVAETCASLIQHGFVKQNTP</sequence>
<protein>
    <submittedName>
        <fullName evidence="5">Aste57867_19398 protein</fullName>
    </submittedName>
</protein>
<dbReference type="EMBL" id="VJMH01006520">
    <property type="protein sequence ID" value="KAF0689126.1"/>
    <property type="molecule type" value="Genomic_DNA"/>
</dbReference>
<dbReference type="CDD" id="cd08958">
    <property type="entry name" value="FR_SDR_e"/>
    <property type="match status" value="1"/>
</dbReference>
<dbReference type="FunFam" id="3.40.50.720:FF:000085">
    <property type="entry name" value="Dihydroflavonol reductase"/>
    <property type="match status" value="1"/>
</dbReference>
<evidence type="ECO:0000256" key="2">
    <source>
        <dbReference type="ARBA" id="ARBA00023445"/>
    </source>
</evidence>
<dbReference type="InterPro" id="IPR001509">
    <property type="entry name" value="Epimerase_deHydtase"/>
</dbReference>
<comment type="similarity">
    <text evidence="2">Belongs to the NAD(P)-dependent epimerase/dehydratase family. Dihydroflavonol-4-reductase subfamily.</text>
</comment>
<dbReference type="PANTHER" id="PTHR10366">
    <property type="entry name" value="NAD DEPENDENT EPIMERASE/DEHYDRATASE"/>
    <property type="match status" value="1"/>
</dbReference>
<dbReference type="Pfam" id="PF01370">
    <property type="entry name" value="Epimerase"/>
    <property type="match status" value="1"/>
</dbReference>
<dbReference type="AlphaFoldDB" id="A0A485LGP7"/>
<dbReference type="GO" id="GO:0016616">
    <property type="term" value="F:oxidoreductase activity, acting on the CH-OH group of donors, NAD or NADP as acceptor"/>
    <property type="evidence" value="ECO:0007669"/>
    <property type="project" value="TreeGrafter"/>
</dbReference>
<reference evidence="4" key="2">
    <citation type="submission" date="2019-06" db="EMBL/GenBank/DDBJ databases">
        <title>Genomics analysis of Aphanomyces spp. identifies a new class of oomycete effector associated with host adaptation.</title>
        <authorList>
            <person name="Gaulin E."/>
        </authorList>
    </citation>
    <scope>NUCLEOTIDE SEQUENCE</scope>
    <source>
        <strain evidence="4">CBS 578.67</strain>
    </source>
</reference>